<dbReference type="Proteomes" id="UP000070520">
    <property type="component" value="Unassembled WGS sequence"/>
</dbReference>
<dbReference type="GO" id="GO:0016208">
    <property type="term" value="F:AMP binding"/>
    <property type="evidence" value="ECO:0007669"/>
    <property type="project" value="InterPro"/>
</dbReference>
<dbReference type="NCBIfam" id="TIGR02188">
    <property type="entry name" value="Ac_CoA_lig_AcsA"/>
    <property type="match status" value="1"/>
</dbReference>
<evidence type="ECO:0000256" key="2">
    <source>
        <dbReference type="ARBA" id="ARBA00022598"/>
    </source>
</evidence>
<dbReference type="EC" id="6.2.1.1" evidence="5"/>
<evidence type="ECO:0000256" key="3">
    <source>
        <dbReference type="ARBA" id="ARBA00022741"/>
    </source>
</evidence>
<dbReference type="GO" id="GO:0005524">
    <property type="term" value="F:ATP binding"/>
    <property type="evidence" value="ECO:0007669"/>
    <property type="project" value="UniProtKB-KW"/>
</dbReference>
<dbReference type="EMBL" id="LHXW01000006">
    <property type="protein sequence ID" value="KXB00341.1"/>
    <property type="molecule type" value="Genomic_DNA"/>
</dbReference>
<dbReference type="InterPro" id="IPR011904">
    <property type="entry name" value="Ac_CoA_lig"/>
</dbReference>
<dbReference type="GO" id="GO:0043955">
    <property type="term" value="F:3-hydroxypropionyl-CoA synthetase activity"/>
    <property type="evidence" value="ECO:0007669"/>
    <property type="project" value="UniProtKB-ARBA"/>
</dbReference>
<dbReference type="GO" id="GO:0043427">
    <property type="term" value="P:carbon fixation by 3-hydroxypropionate cycle"/>
    <property type="evidence" value="ECO:0007669"/>
    <property type="project" value="UniProtKB-ARBA"/>
</dbReference>
<keyword evidence="3" id="KW-0547">Nucleotide-binding</keyword>
<sequence>MSSKEPKEKVLPPNLEKLITEGKENPEKLWSKVAKDLNWFEPWDKVYEEEGPGKFRWFKGGKTNLSYNCLDYHVEQGRGDETALIYETGEKDVRRVLTYEELLCKVKEFASTLRAFDIQKGDRVTIYMPQCPEAVIAMLACTRIGAIHSVVFAGFGTGALADRIELAGSKLLLTADVGFRKGKTIDLKGIVDKALDEYPKAGELIEKIILLKRGEEEVNMEEGRDVFWKDAIERGEGEDSSYVVMDANEPAFILPTSGTTGRPKGTVHMHGGYQVHIYGMGKWIFCLTPQDAWWSTSDIGWIVGHSYIVYAPLLTGCTTIIFEGIPTYPDPGIWWKTIEENKVTKIFTAPTAIRALSKFPAEHYEKHDLSSLEVVFSAGEPLNPAAWEWLQKEVLNDEVPVIDHMWQTESAGPLVGNPYGINLLPIKPGSAGIALPGINAEIVDREGNPTEAGEEGVLIIKKPFPGLTPTLWEGEDRYINEYWSKIPGVYYVGDAATQDEDGYIWFSGRADEVLTIAGHRIGPTDIEDALVSHDAVTEAAVVGKPDPEKTEVGTVFAVLSGKHEPGEDLKKNLVKRVREEVGPVAVVEDIVFVDKLPKTRSGKIMRRTIKDIMLDNPLGDISTMEDQSAVEEIKSACKEIEIKE</sequence>
<dbReference type="SUPFAM" id="SSF56801">
    <property type="entry name" value="Acetyl-CoA synthetase-like"/>
    <property type="match status" value="1"/>
</dbReference>
<protein>
    <recommendedName>
        <fullName evidence="5">Acetate--CoA ligase</fullName>
        <ecNumber evidence="5">6.2.1.1</ecNumber>
    </recommendedName>
</protein>
<organism evidence="9 10">
    <name type="scientific">candidate division MSBL1 archaeon SCGC-AAA261C02</name>
    <dbReference type="NCBI Taxonomy" id="1698272"/>
    <lineage>
        <taxon>Archaea</taxon>
        <taxon>Methanobacteriati</taxon>
        <taxon>Methanobacteriota</taxon>
        <taxon>candidate division MSBL1</taxon>
    </lineage>
</organism>
<dbReference type="InterPro" id="IPR000873">
    <property type="entry name" value="AMP-dep_synth/lig_dom"/>
</dbReference>
<feature type="domain" description="AMP-dependent synthetase/ligase" evidence="6">
    <location>
        <begin position="76"/>
        <end position="463"/>
    </location>
</feature>
<proteinExistence type="inferred from homology"/>
<dbReference type="GO" id="GO:0019427">
    <property type="term" value="P:acetyl-CoA biosynthetic process from acetate"/>
    <property type="evidence" value="ECO:0007669"/>
    <property type="project" value="UniProtKB-UniRule"/>
</dbReference>
<dbReference type="PANTHER" id="PTHR24095">
    <property type="entry name" value="ACETYL-COENZYME A SYNTHETASE"/>
    <property type="match status" value="1"/>
</dbReference>
<dbReference type="InterPro" id="IPR025110">
    <property type="entry name" value="AMP-bd_C"/>
</dbReference>
<name>A0A133V1N5_9EURY</name>
<evidence type="ECO:0000259" key="7">
    <source>
        <dbReference type="Pfam" id="PF13193"/>
    </source>
</evidence>
<feature type="domain" description="AMP-binding enzyme C-terminal" evidence="7">
    <location>
        <begin position="526"/>
        <end position="603"/>
    </location>
</feature>
<evidence type="ECO:0000259" key="6">
    <source>
        <dbReference type="Pfam" id="PF00501"/>
    </source>
</evidence>
<evidence type="ECO:0000256" key="5">
    <source>
        <dbReference type="NCBIfam" id="TIGR02188"/>
    </source>
</evidence>
<dbReference type="Gene3D" id="3.40.50.12780">
    <property type="entry name" value="N-terminal domain of ligase-like"/>
    <property type="match status" value="1"/>
</dbReference>
<dbReference type="AlphaFoldDB" id="A0A133V1N5"/>
<feature type="domain" description="Acetyl-coenzyme A synthetase N-terminal" evidence="8">
    <location>
        <begin position="17"/>
        <end position="69"/>
    </location>
</feature>
<accession>A0A133V1N5</accession>
<dbReference type="Pfam" id="PF13193">
    <property type="entry name" value="AMP-binding_C"/>
    <property type="match status" value="1"/>
</dbReference>
<dbReference type="Pfam" id="PF00501">
    <property type="entry name" value="AMP-binding"/>
    <property type="match status" value="1"/>
</dbReference>
<evidence type="ECO:0000259" key="8">
    <source>
        <dbReference type="Pfam" id="PF16177"/>
    </source>
</evidence>
<dbReference type="InterPro" id="IPR020845">
    <property type="entry name" value="AMP-binding_CS"/>
</dbReference>
<comment type="similarity">
    <text evidence="1">Belongs to the ATP-dependent AMP-binding enzyme family.</text>
</comment>
<keyword evidence="10" id="KW-1185">Reference proteome</keyword>
<dbReference type="PATRIC" id="fig|1698272.3.peg.622"/>
<evidence type="ECO:0000256" key="4">
    <source>
        <dbReference type="ARBA" id="ARBA00022840"/>
    </source>
</evidence>
<dbReference type="Pfam" id="PF16177">
    <property type="entry name" value="ACAS_N"/>
    <property type="match status" value="1"/>
</dbReference>
<dbReference type="Gene3D" id="3.30.300.30">
    <property type="match status" value="1"/>
</dbReference>
<dbReference type="FunFam" id="3.40.50.12780:FF:000001">
    <property type="entry name" value="Acetyl-coenzyme A synthetase"/>
    <property type="match status" value="1"/>
</dbReference>
<dbReference type="PROSITE" id="PS00455">
    <property type="entry name" value="AMP_BINDING"/>
    <property type="match status" value="1"/>
</dbReference>
<reference evidence="9 10" key="1">
    <citation type="journal article" date="2016" name="Sci. Rep.">
        <title>Metabolic traits of an uncultured archaeal lineage -MSBL1- from brine pools of the Red Sea.</title>
        <authorList>
            <person name="Mwirichia R."/>
            <person name="Alam I."/>
            <person name="Rashid M."/>
            <person name="Vinu M."/>
            <person name="Ba-Alawi W."/>
            <person name="Anthony Kamau A."/>
            <person name="Kamanda Ngugi D."/>
            <person name="Goker M."/>
            <person name="Klenk H.P."/>
            <person name="Bajic V."/>
            <person name="Stingl U."/>
        </authorList>
    </citation>
    <scope>NUCLEOTIDE SEQUENCE [LARGE SCALE GENOMIC DNA]</scope>
    <source>
        <strain evidence="9">SCGC-AAA261C02</strain>
    </source>
</reference>
<dbReference type="InterPro" id="IPR045851">
    <property type="entry name" value="AMP-bd_C_sf"/>
</dbReference>
<dbReference type="InterPro" id="IPR032387">
    <property type="entry name" value="ACAS_N"/>
</dbReference>
<keyword evidence="4" id="KW-0067">ATP-binding</keyword>
<gene>
    <name evidence="9" type="ORF">AKJ42_00950</name>
</gene>
<evidence type="ECO:0000256" key="1">
    <source>
        <dbReference type="ARBA" id="ARBA00006432"/>
    </source>
</evidence>
<evidence type="ECO:0000313" key="9">
    <source>
        <dbReference type="EMBL" id="KXB00341.1"/>
    </source>
</evidence>
<evidence type="ECO:0000313" key="10">
    <source>
        <dbReference type="Proteomes" id="UP000070520"/>
    </source>
</evidence>
<dbReference type="PANTHER" id="PTHR24095:SF232">
    <property type="entry name" value="ACETYL-COENZYME A SYNTHETASE"/>
    <property type="match status" value="1"/>
</dbReference>
<dbReference type="NCBIfam" id="NF001208">
    <property type="entry name" value="PRK00174.1"/>
    <property type="match status" value="1"/>
</dbReference>
<comment type="caution">
    <text evidence="9">The sequence shown here is derived from an EMBL/GenBank/DDBJ whole genome shotgun (WGS) entry which is preliminary data.</text>
</comment>
<dbReference type="InterPro" id="IPR042099">
    <property type="entry name" value="ANL_N_sf"/>
</dbReference>
<dbReference type="GO" id="GO:0003987">
    <property type="term" value="F:acetate-CoA ligase activity"/>
    <property type="evidence" value="ECO:0007669"/>
    <property type="project" value="UniProtKB-UniRule"/>
</dbReference>
<keyword evidence="2" id="KW-0436">Ligase</keyword>